<feature type="compositionally biased region" description="Low complexity" evidence="1">
    <location>
        <begin position="8"/>
        <end position="22"/>
    </location>
</feature>
<dbReference type="AlphaFoldDB" id="A0A1J7J4L7"/>
<feature type="region of interest" description="Disordered" evidence="1">
    <location>
        <begin position="308"/>
        <end position="346"/>
    </location>
</feature>
<dbReference type="EMBL" id="KV875098">
    <property type="protein sequence ID" value="OIW28233.1"/>
    <property type="molecule type" value="Genomic_DNA"/>
</dbReference>
<accession>A0A1J7J4L7</accession>
<proteinExistence type="predicted"/>
<evidence type="ECO:0000256" key="1">
    <source>
        <dbReference type="SAM" id="MobiDB-lite"/>
    </source>
</evidence>
<keyword evidence="2" id="KW-1133">Transmembrane helix</keyword>
<feature type="transmembrane region" description="Helical" evidence="2">
    <location>
        <begin position="208"/>
        <end position="229"/>
    </location>
</feature>
<gene>
    <name evidence="3" type="ORF">CONLIGDRAFT_370266</name>
</gene>
<keyword evidence="2" id="KW-0472">Membrane</keyword>
<dbReference type="InParanoid" id="A0A1J7J4L7"/>
<feature type="compositionally biased region" description="Polar residues" evidence="1">
    <location>
        <begin position="311"/>
        <end position="323"/>
    </location>
</feature>
<dbReference type="STRING" id="1408157.A0A1J7J4L7"/>
<keyword evidence="2" id="KW-0812">Transmembrane</keyword>
<feature type="transmembrane region" description="Helical" evidence="2">
    <location>
        <begin position="146"/>
        <end position="169"/>
    </location>
</feature>
<dbReference type="Proteomes" id="UP000182658">
    <property type="component" value="Unassembled WGS sequence"/>
</dbReference>
<organism evidence="3 4">
    <name type="scientific">Coniochaeta ligniaria NRRL 30616</name>
    <dbReference type="NCBI Taxonomy" id="1408157"/>
    <lineage>
        <taxon>Eukaryota</taxon>
        <taxon>Fungi</taxon>
        <taxon>Dikarya</taxon>
        <taxon>Ascomycota</taxon>
        <taxon>Pezizomycotina</taxon>
        <taxon>Sordariomycetes</taxon>
        <taxon>Sordariomycetidae</taxon>
        <taxon>Coniochaetales</taxon>
        <taxon>Coniochaetaceae</taxon>
        <taxon>Coniochaeta</taxon>
    </lineage>
</organism>
<name>A0A1J7J4L7_9PEZI</name>
<feature type="region of interest" description="Disordered" evidence="1">
    <location>
        <begin position="1"/>
        <end position="25"/>
    </location>
</feature>
<feature type="transmembrane region" description="Helical" evidence="2">
    <location>
        <begin position="112"/>
        <end position="134"/>
    </location>
</feature>
<evidence type="ECO:0000313" key="3">
    <source>
        <dbReference type="EMBL" id="OIW28233.1"/>
    </source>
</evidence>
<protein>
    <submittedName>
        <fullName evidence="3">Uncharacterized protein</fullName>
    </submittedName>
</protein>
<feature type="transmembrane region" description="Helical" evidence="2">
    <location>
        <begin position="70"/>
        <end position="92"/>
    </location>
</feature>
<dbReference type="OrthoDB" id="5279542at2759"/>
<feature type="compositionally biased region" description="Low complexity" evidence="1">
    <location>
        <begin position="331"/>
        <end position="346"/>
    </location>
</feature>
<evidence type="ECO:0000256" key="2">
    <source>
        <dbReference type="SAM" id="Phobius"/>
    </source>
</evidence>
<reference evidence="3 4" key="1">
    <citation type="submission" date="2016-10" db="EMBL/GenBank/DDBJ databases">
        <title>Draft genome sequence of Coniochaeta ligniaria NRRL30616, a lignocellulolytic fungus for bioabatement of inhibitors in plant biomass hydrolysates.</title>
        <authorList>
            <consortium name="DOE Joint Genome Institute"/>
            <person name="Jimenez D.J."/>
            <person name="Hector R.E."/>
            <person name="Riley R."/>
            <person name="Sun H."/>
            <person name="Grigoriev I.V."/>
            <person name="Van Elsas J.D."/>
            <person name="Nichols N.N."/>
        </authorList>
    </citation>
    <scope>NUCLEOTIDE SEQUENCE [LARGE SCALE GENOMIC DNA]</scope>
    <source>
        <strain evidence="3 4">NRRL 30616</strain>
    </source>
</reference>
<sequence length="346" mass="37801">MAETVQTPAEPQRPAQPHAPQPVLEKMPLQNQQAMQFVPYTPGQQQQPLLKSPGDDVERPFSRPWHIAKIVLGSASLVVSIVIWAISIVLLARYTSYDYNYDSWEITFEAAFALAAAGIAVIWQAAEFITVWASKTNRGIHPGANVALHLIIWLVAILGVGFLATFVAYDVENLDEIRNDSDSSRYSYSYYNALDADSLAALLGLEEALLAFMSLLFLLHFVLFVRACVETHQYNNHPVTRTVYVQVPVQMAGGAPGQQPFGYYAYQPLPGQPLPFAQPQSQVPGAPVATPQQAHLYGYYAPAPAFPPQVPQDNRMSTVSGSSHAAPGRHGPSTGTVSPVTSSDRQ</sequence>
<keyword evidence="4" id="KW-1185">Reference proteome</keyword>
<evidence type="ECO:0000313" key="4">
    <source>
        <dbReference type="Proteomes" id="UP000182658"/>
    </source>
</evidence>